<accession>A0A081N7K3</accession>
<dbReference type="AlphaFoldDB" id="A0A081N7K3"/>
<evidence type="ECO:0000313" key="1">
    <source>
        <dbReference type="EMBL" id="KEQ14426.1"/>
    </source>
</evidence>
<gene>
    <name evidence="1" type="ORF">GZ77_08615</name>
</gene>
<comment type="caution">
    <text evidence="1">The sequence shown here is derived from an EMBL/GenBank/DDBJ whole genome shotgun (WGS) entry which is preliminary data.</text>
</comment>
<keyword evidence="2" id="KW-1185">Reference proteome</keyword>
<reference evidence="1 2" key="1">
    <citation type="submission" date="2014-06" db="EMBL/GenBank/DDBJ databases">
        <title>Whole Genome Sequences of Three Symbiotic Endozoicomonas Bacteria.</title>
        <authorList>
            <person name="Neave M.J."/>
            <person name="Apprill A."/>
            <person name="Voolstra C.R."/>
        </authorList>
    </citation>
    <scope>NUCLEOTIDE SEQUENCE [LARGE SCALE GENOMIC DNA]</scope>
    <source>
        <strain evidence="1 2">LMG 24815</strain>
    </source>
</reference>
<name>A0A081N7K3_9GAMM</name>
<sequence>MVMTLCLMVYAAIQHRIRYELKKQSRTFPDMKKKPAQNPTGRWVFLCFEGIYLLTPSSTERYVIGISESQETILSILGPTYQSIYS</sequence>
<proteinExistence type="predicted"/>
<dbReference type="Proteomes" id="UP000028006">
    <property type="component" value="Unassembled WGS sequence"/>
</dbReference>
<organism evidence="1 2">
    <name type="scientific">Endozoicomonas montiporae</name>
    <dbReference type="NCBI Taxonomy" id="1027273"/>
    <lineage>
        <taxon>Bacteria</taxon>
        <taxon>Pseudomonadati</taxon>
        <taxon>Pseudomonadota</taxon>
        <taxon>Gammaproteobacteria</taxon>
        <taxon>Oceanospirillales</taxon>
        <taxon>Endozoicomonadaceae</taxon>
        <taxon>Endozoicomonas</taxon>
    </lineage>
</organism>
<evidence type="ECO:0000313" key="2">
    <source>
        <dbReference type="Proteomes" id="UP000028006"/>
    </source>
</evidence>
<dbReference type="eggNOG" id="COG5421">
    <property type="taxonomic scope" value="Bacteria"/>
</dbReference>
<protein>
    <submittedName>
        <fullName evidence="1">Uncharacterized protein</fullName>
    </submittedName>
</protein>
<dbReference type="EMBL" id="JOKG01000002">
    <property type="protein sequence ID" value="KEQ14426.1"/>
    <property type="molecule type" value="Genomic_DNA"/>
</dbReference>